<evidence type="ECO:0000256" key="1">
    <source>
        <dbReference type="ARBA" id="ARBA00001933"/>
    </source>
</evidence>
<sequence length="79" mass="8421">MLPREAFFAAVERVPAERAAGRISAEMISPCPPGVPVVAPGEVITEEVLDYLRSGVEHGVLIPDAADPSVRTLRVVARD</sequence>
<evidence type="ECO:0000313" key="4">
    <source>
        <dbReference type="EMBL" id="MFC7017496.1"/>
    </source>
</evidence>
<comment type="caution">
    <text evidence="4">The sequence shown here is derived from an EMBL/GenBank/DDBJ whole genome shotgun (WGS) entry which is preliminary data.</text>
</comment>
<evidence type="ECO:0000259" key="3">
    <source>
        <dbReference type="Pfam" id="PF03711"/>
    </source>
</evidence>
<name>A0ABW2EBD7_9ACTN</name>
<evidence type="ECO:0000256" key="2">
    <source>
        <dbReference type="ARBA" id="ARBA00022898"/>
    </source>
</evidence>
<dbReference type="InterPro" id="IPR008286">
    <property type="entry name" value="Prn/Lys/Arg_de-COase_C"/>
</dbReference>
<reference evidence="5" key="1">
    <citation type="journal article" date="2019" name="Int. J. Syst. Evol. Microbiol.">
        <title>The Global Catalogue of Microorganisms (GCM) 10K type strain sequencing project: providing services to taxonomists for standard genome sequencing and annotation.</title>
        <authorList>
            <consortium name="The Broad Institute Genomics Platform"/>
            <consortium name="The Broad Institute Genome Sequencing Center for Infectious Disease"/>
            <person name="Wu L."/>
            <person name="Ma J."/>
        </authorList>
    </citation>
    <scope>NUCLEOTIDE SEQUENCE [LARGE SCALE GENOMIC DNA]</scope>
    <source>
        <strain evidence="5">JCM 4855</strain>
    </source>
</reference>
<dbReference type="PANTHER" id="PTHR43277:SF4">
    <property type="entry name" value="ARGININE DECARBOXYLASE"/>
    <property type="match status" value="1"/>
</dbReference>
<feature type="domain" description="Orn/Lys/Arg decarboxylase C-terminal" evidence="3">
    <location>
        <begin position="9"/>
        <end position="56"/>
    </location>
</feature>
<dbReference type="InterPro" id="IPR036633">
    <property type="entry name" value="Prn/Lys/Arg_de-COase_C_sf"/>
</dbReference>
<dbReference type="SUPFAM" id="SSF55904">
    <property type="entry name" value="Ornithine decarboxylase C-terminal domain"/>
    <property type="match status" value="1"/>
</dbReference>
<dbReference type="EMBL" id="JBHSYM010000106">
    <property type="protein sequence ID" value="MFC7017496.1"/>
    <property type="molecule type" value="Genomic_DNA"/>
</dbReference>
<proteinExistence type="predicted"/>
<dbReference type="Proteomes" id="UP001596409">
    <property type="component" value="Unassembled WGS sequence"/>
</dbReference>
<gene>
    <name evidence="4" type="ORF">ACFQMH_38595</name>
</gene>
<dbReference type="RefSeq" id="WP_308434717.1">
    <property type="nucleotide sequence ID" value="NZ_BMWA01000028.1"/>
</dbReference>
<accession>A0ABW2EBD7</accession>
<comment type="cofactor">
    <cofactor evidence="1">
        <name>pyridoxal 5'-phosphate</name>
        <dbReference type="ChEBI" id="CHEBI:597326"/>
    </cofactor>
</comment>
<organism evidence="4 5">
    <name type="scientific">Streptomyces viridiviolaceus</name>
    <dbReference type="NCBI Taxonomy" id="68282"/>
    <lineage>
        <taxon>Bacteria</taxon>
        <taxon>Bacillati</taxon>
        <taxon>Actinomycetota</taxon>
        <taxon>Actinomycetes</taxon>
        <taxon>Kitasatosporales</taxon>
        <taxon>Streptomycetaceae</taxon>
        <taxon>Streptomyces</taxon>
    </lineage>
</organism>
<protein>
    <submittedName>
        <fullName evidence="4">Amino acid decarboxylase</fullName>
    </submittedName>
</protein>
<keyword evidence="5" id="KW-1185">Reference proteome</keyword>
<dbReference type="Pfam" id="PF03711">
    <property type="entry name" value="OKR_DC_1_C"/>
    <property type="match status" value="1"/>
</dbReference>
<keyword evidence="2" id="KW-0663">Pyridoxal phosphate</keyword>
<dbReference type="InterPro" id="IPR052357">
    <property type="entry name" value="Orn_Lys_Arg_decarboxylase-I"/>
</dbReference>
<dbReference type="Gene3D" id="3.90.100.10">
    <property type="entry name" value="Orn/Lys/Arg decarboxylase, C-terminal domain"/>
    <property type="match status" value="1"/>
</dbReference>
<evidence type="ECO:0000313" key="5">
    <source>
        <dbReference type="Proteomes" id="UP001596409"/>
    </source>
</evidence>
<dbReference type="PANTHER" id="PTHR43277">
    <property type="entry name" value="ARGININE DECARBOXYLASE"/>
    <property type="match status" value="1"/>
</dbReference>